<keyword evidence="1" id="KW-0732">Signal</keyword>
<proteinExistence type="predicted"/>
<feature type="chain" id="PRO_5015599518" evidence="1">
    <location>
        <begin position="21"/>
        <end position="234"/>
    </location>
</feature>
<gene>
    <name evidence="2" type="ORF">C8N47_12524</name>
</gene>
<dbReference type="RefSeq" id="WP_170111431.1">
    <property type="nucleotide sequence ID" value="NZ_OY782574.1"/>
</dbReference>
<reference evidence="2 3" key="1">
    <citation type="submission" date="2018-04" db="EMBL/GenBank/DDBJ databases">
        <title>Genomic Encyclopedia of Archaeal and Bacterial Type Strains, Phase II (KMG-II): from individual species to whole genera.</title>
        <authorList>
            <person name="Goeker M."/>
        </authorList>
    </citation>
    <scope>NUCLEOTIDE SEQUENCE [LARGE SCALE GENOMIC DNA]</scope>
    <source>
        <strain evidence="2 3">DSM 28823</strain>
    </source>
</reference>
<evidence type="ECO:0000256" key="1">
    <source>
        <dbReference type="SAM" id="SignalP"/>
    </source>
</evidence>
<feature type="signal peptide" evidence="1">
    <location>
        <begin position="1"/>
        <end position="20"/>
    </location>
</feature>
<dbReference type="EMBL" id="QAAD01000025">
    <property type="protein sequence ID" value="PTN05927.1"/>
    <property type="molecule type" value="Genomic_DNA"/>
</dbReference>
<sequence>MKRLKLYLAISALIALVACENDPFYFNSEARLRMEGPEVWTLGTDSLEFSFANYSSTITDTTFEVTVYVMGEASDADRTAEFEIDPALSTAETGMYSFPESVIIPAGSYSATLPVVVNRTEELQATQVSLYIQVKGNADFGVGVNEQNHLLLKWSDILSKPNNWSDLEEFFGEYSLTKYRFIIDVLNTGSFDTDVLSWAQLKNYQIQLAEALRVYNLEHPGDPLTDEDGNLITF</sequence>
<dbReference type="PROSITE" id="PS51257">
    <property type="entry name" value="PROKAR_LIPOPROTEIN"/>
    <property type="match status" value="1"/>
</dbReference>
<dbReference type="Pfam" id="PF16132">
    <property type="entry name" value="DUF4843"/>
    <property type="match status" value="1"/>
</dbReference>
<keyword evidence="3" id="KW-1185">Reference proteome</keyword>
<dbReference type="Proteomes" id="UP000243525">
    <property type="component" value="Unassembled WGS sequence"/>
</dbReference>
<name>A0A2T5BXU1_9BACT</name>
<evidence type="ECO:0000313" key="3">
    <source>
        <dbReference type="Proteomes" id="UP000243525"/>
    </source>
</evidence>
<protein>
    <submittedName>
        <fullName evidence="2">Uncharacterized protein DUF4843</fullName>
    </submittedName>
</protein>
<dbReference type="AlphaFoldDB" id="A0A2T5BXU1"/>
<dbReference type="InterPro" id="IPR032299">
    <property type="entry name" value="DUF4843"/>
</dbReference>
<organism evidence="2 3">
    <name type="scientific">Mangrovibacterium marinum</name>
    <dbReference type="NCBI Taxonomy" id="1639118"/>
    <lineage>
        <taxon>Bacteria</taxon>
        <taxon>Pseudomonadati</taxon>
        <taxon>Bacteroidota</taxon>
        <taxon>Bacteroidia</taxon>
        <taxon>Marinilabiliales</taxon>
        <taxon>Prolixibacteraceae</taxon>
        <taxon>Mangrovibacterium</taxon>
    </lineage>
</organism>
<accession>A0A2T5BXU1</accession>
<evidence type="ECO:0000313" key="2">
    <source>
        <dbReference type="EMBL" id="PTN05927.1"/>
    </source>
</evidence>
<comment type="caution">
    <text evidence="2">The sequence shown here is derived from an EMBL/GenBank/DDBJ whole genome shotgun (WGS) entry which is preliminary data.</text>
</comment>